<evidence type="ECO:0000313" key="1">
    <source>
        <dbReference type="EMBL" id="NLD31543.1"/>
    </source>
</evidence>
<reference evidence="1 2" key="1">
    <citation type="journal article" date="2020" name="Biotechnol. Biofuels">
        <title>New insights from the biogas microbiome by comprehensive genome-resolved metagenomics of nearly 1600 species originating from multiple anaerobic digesters.</title>
        <authorList>
            <person name="Campanaro S."/>
            <person name="Treu L."/>
            <person name="Rodriguez-R L.M."/>
            <person name="Kovalovszki A."/>
            <person name="Ziels R.M."/>
            <person name="Maus I."/>
            <person name="Zhu X."/>
            <person name="Kougias P.G."/>
            <person name="Basile A."/>
            <person name="Luo G."/>
            <person name="Schluter A."/>
            <person name="Konstantinidis K.T."/>
            <person name="Angelidaki I."/>
        </authorList>
    </citation>
    <scope>NUCLEOTIDE SEQUENCE [LARGE SCALE GENOMIC DNA]</scope>
    <source>
        <strain evidence="1">AS07pgkLD_105</strain>
    </source>
</reference>
<name>A0A847D3T2_9LACT</name>
<organism evidence="1 2">
    <name type="scientific">Trichococcus flocculiformis</name>
    <dbReference type="NCBI Taxonomy" id="82803"/>
    <lineage>
        <taxon>Bacteria</taxon>
        <taxon>Bacillati</taxon>
        <taxon>Bacillota</taxon>
        <taxon>Bacilli</taxon>
        <taxon>Lactobacillales</taxon>
        <taxon>Carnobacteriaceae</taxon>
        <taxon>Trichococcus</taxon>
    </lineage>
</organism>
<dbReference type="RefSeq" id="WP_276645181.1">
    <property type="nucleotide sequence ID" value="NZ_JAAZCD010000112.1"/>
</dbReference>
<dbReference type="Proteomes" id="UP000589373">
    <property type="component" value="Unassembled WGS sequence"/>
</dbReference>
<proteinExistence type="predicted"/>
<dbReference type="EMBL" id="JAAZCD010000112">
    <property type="protein sequence ID" value="NLD31543.1"/>
    <property type="molecule type" value="Genomic_DNA"/>
</dbReference>
<evidence type="ECO:0000313" key="2">
    <source>
        <dbReference type="Proteomes" id="UP000589373"/>
    </source>
</evidence>
<protein>
    <recommendedName>
        <fullName evidence="3">ApeA N-terminal domain-containing protein</fullName>
    </recommendedName>
</protein>
<accession>A0A847D3T2</accession>
<gene>
    <name evidence="1" type="ORF">GX662_04705</name>
</gene>
<evidence type="ECO:0008006" key="3">
    <source>
        <dbReference type="Google" id="ProtNLM"/>
    </source>
</evidence>
<sequence>MNNHFIVDKHTCNETNTYFSLSFIGSKEVLNFTLIINNKIFIEEPSEPSDIKAFLAKDYDFKESHVFDLKMSAENVPGGKQTVGKLFPIYTCVFGQDDQNYGKFVNNYYVDGLYSYLSSQYFYNEFITWLFEMNKVELSFEFDDITTLVKQEGSEFYLNEMNFIENSEDVLLIFSNNSLNNIATLEVDQFSIKPYYISLLKRGILFQELQFSNSESISWLKSYGSSDFDSITLKEVSSEISMDDYPMIFQMVYSCLVNMESNQYACFNMIYQFIEYLIQYIYDVELNGKVDEYIAIRGASTPGIEKIDAHRWKEEFSRLSNEKERLKLLRLYYDPHETLKVELDISKLFPEEKDGEFLDKIYKVRNLVVHNFRSLLQYEQYEDELKKINIIFFKSILELLITFKKPQLNSL</sequence>
<dbReference type="AlphaFoldDB" id="A0A847D3T2"/>
<comment type="caution">
    <text evidence="1">The sequence shown here is derived from an EMBL/GenBank/DDBJ whole genome shotgun (WGS) entry which is preliminary data.</text>
</comment>